<protein>
    <submittedName>
        <fullName evidence="2">Uncharacterized protein</fullName>
    </submittedName>
</protein>
<feature type="chain" id="PRO_5031480729" evidence="1">
    <location>
        <begin position="22"/>
        <end position="98"/>
    </location>
</feature>
<evidence type="ECO:0000313" key="3">
    <source>
        <dbReference type="Proteomes" id="UP000585050"/>
    </source>
</evidence>
<keyword evidence="3" id="KW-1185">Reference proteome</keyword>
<keyword evidence="1" id="KW-0732">Signal</keyword>
<dbReference type="RefSeq" id="WP_168883663.1">
    <property type="nucleotide sequence ID" value="NZ_JABAIL010000005.1"/>
</dbReference>
<comment type="caution">
    <text evidence="2">The sequence shown here is derived from an EMBL/GenBank/DDBJ whole genome shotgun (WGS) entry which is preliminary data.</text>
</comment>
<evidence type="ECO:0000313" key="2">
    <source>
        <dbReference type="EMBL" id="NLR92950.1"/>
    </source>
</evidence>
<dbReference type="Proteomes" id="UP000585050">
    <property type="component" value="Unassembled WGS sequence"/>
</dbReference>
<dbReference type="EMBL" id="JABAIL010000005">
    <property type="protein sequence ID" value="NLR92950.1"/>
    <property type="molecule type" value="Genomic_DNA"/>
</dbReference>
<proteinExistence type="predicted"/>
<name>A0A7X8SML4_9BACT</name>
<reference evidence="2 3" key="1">
    <citation type="submission" date="2020-04" db="EMBL/GenBank/DDBJ databases">
        <title>Flammeovirga sp. SR4, a novel species isolated from seawater.</title>
        <authorList>
            <person name="Wang X."/>
        </authorList>
    </citation>
    <scope>NUCLEOTIDE SEQUENCE [LARGE SCALE GENOMIC DNA]</scope>
    <source>
        <strain evidence="2 3">SR4</strain>
    </source>
</reference>
<gene>
    <name evidence="2" type="ORF">HGP29_17190</name>
</gene>
<evidence type="ECO:0000256" key="1">
    <source>
        <dbReference type="SAM" id="SignalP"/>
    </source>
</evidence>
<feature type="signal peptide" evidence="1">
    <location>
        <begin position="1"/>
        <end position="21"/>
    </location>
</feature>
<accession>A0A7X8SML4</accession>
<organism evidence="2 3">
    <name type="scientific">Flammeovirga agarivorans</name>
    <dbReference type="NCBI Taxonomy" id="2726742"/>
    <lineage>
        <taxon>Bacteria</taxon>
        <taxon>Pseudomonadati</taxon>
        <taxon>Bacteroidota</taxon>
        <taxon>Cytophagia</taxon>
        <taxon>Cytophagales</taxon>
        <taxon>Flammeovirgaceae</taxon>
        <taxon>Flammeovirga</taxon>
    </lineage>
</organism>
<sequence length="98" mass="10908">MKKKIIAIALIIAGVNFAANADNPQKNIRKNYKTTTLAQRDTKLSIEHEDDAITKKRKGAYYIQNQAGVNTLAEAGNTNPGKTIQQAPAKYPYMKWSK</sequence>
<dbReference type="AlphaFoldDB" id="A0A7X8SML4"/>